<dbReference type="AlphaFoldDB" id="A0A6J0PCN8"/>
<dbReference type="GO" id="GO:0061630">
    <property type="term" value="F:ubiquitin protein ligase activity"/>
    <property type="evidence" value="ECO:0007669"/>
    <property type="project" value="UniProtKB-EC"/>
</dbReference>
<evidence type="ECO:0000256" key="3">
    <source>
        <dbReference type="ARBA" id="ARBA00022679"/>
    </source>
</evidence>
<evidence type="ECO:0000313" key="13">
    <source>
        <dbReference type="RefSeq" id="XP_010908849.1"/>
    </source>
</evidence>
<keyword evidence="6" id="KW-0833">Ubl conjugation pathway</keyword>
<dbReference type="GO" id="GO:0008270">
    <property type="term" value="F:zinc ion binding"/>
    <property type="evidence" value="ECO:0007669"/>
    <property type="project" value="UniProtKB-KW"/>
</dbReference>
<feature type="region of interest" description="Disordered" evidence="9">
    <location>
        <begin position="347"/>
        <end position="376"/>
    </location>
</feature>
<evidence type="ECO:0000256" key="9">
    <source>
        <dbReference type="SAM" id="MobiDB-lite"/>
    </source>
</evidence>
<organism evidence="11 15">
    <name type="scientific">Elaeis guineensis var. tenera</name>
    <name type="common">Oil palm</name>
    <dbReference type="NCBI Taxonomy" id="51953"/>
    <lineage>
        <taxon>Eukaryota</taxon>
        <taxon>Viridiplantae</taxon>
        <taxon>Streptophyta</taxon>
        <taxon>Embryophyta</taxon>
        <taxon>Tracheophyta</taxon>
        <taxon>Spermatophyta</taxon>
        <taxon>Magnoliopsida</taxon>
        <taxon>Liliopsida</taxon>
        <taxon>Arecaceae</taxon>
        <taxon>Arecoideae</taxon>
        <taxon>Cocoseae</taxon>
        <taxon>Elaeidinae</taxon>
        <taxon>Elaeis</taxon>
    </lineage>
</organism>
<evidence type="ECO:0000313" key="14">
    <source>
        <dbReference type="RefSeq" id="XP_019702786.1"/>
    </source>
</evidence>
<dbReference type="SUPFAM" id="SSF57850">
    <property type="entry name" value="RING/U-box"/>
    <property type="match status" value="1"/>
</dbReference>
<evidence type="ECO:0000256" key="6">
    <source>
        <dbReference type="ARBA" id="ARBA00022786"/>
    </source>
</evidence>
<evidence type="ECO:0000313" key="17">
    <source>
        <dbReference type="RefSeq" id="XP_029117676.1"/>
    </source>
</evidence>
<evidence type="ECO:0000259" key="10">
    <source>
        <dbReference type="PROSITE" id="PS50089"/>
    </source>
</evidence>
<dbReference type="RefSeq" id="XP_029117676.1">
    <property type="nucleotide sequence ID" value="XM_029261843.1"/>
</dbReference>
<dbReference type="InterPro" id="IPR001841">
    <property type="entry name" value="Znf_RING"/>
</dbReference>
<reference evidence="12 13" key="1">
    <citation type="submission" date="2025-04" db="UniProtKB">
        <authorList>
            <consortium name="RefSeq"/>
        </authorList>
    </citation>
    <scope>IDENTIFICATION</scope>
</reference>
<dbReference type="RefSeq" id="XP_010908848.1">
    <property type="nucleotide sequence ID" value="XM_010910546.3"/>
</dbReference>
<keyword evidence="4" id="KW-0479">Metal-binding</keyword>
<dbReference type="Pfam" id="PF13639">
    <property type="entry name" value="zf-RING_2"/>
    <property type="match status" value="1"/>
</dbReference>
<dbReference type="InterPro" id="IPR013083">
    <property type="entry name" value="Znf_RING/FYVE/PHD"/>
</dbReference>
<dbReference type="Gene3D" id="3.30.40.10">
    <property type="entry name" value="Zinc/RING finger domain, C3HC4 (zinc finger)"/>
    <property type="match status" value="1"/>
</dbReference>
<evidence type="ECO:0000313" key="11">
    <source>
        <dbReference type="Proteomes" id="UP000504607"/>
    </source>
</evidence>
<dbReference type="Proteomes" id="UP000504607">
    <property type="component" value="Unplaced"/>
</dbReference>
<evidence type="ECO:0000256" key="2">
    <source>
        <dbReference type="ARBA" id="ARBA00012483"/>
    </source>
</evidence>
<evidence type="ECO:0000256" key="7">
    <source>
        <dbReference type="ARBA" id="ARBA00022833"/>
    </source>
</evidence>
<dbReference type="PANTHER" id="PTHR22937:SF65">
    <property type="entry name" value="E3 UBIQUITIN-PROTEIN LIGASE ARK2C"/>
    <property type="match status" value="1"/>
</dbReference>
<dbReference type="GeneID" id="105035122"/>
<dbReference type="PANTHER" id="PTHR22937">
    <property type="entry name" value="E3 UBIQUITIN-PROTEIN LIGASE RNF165"/>
    <property type="match status" value="1"/>
</dbReference>
<comment type="catalytic activity">
    <reaction evidence="1">
        <text>S-ubiquitinyl-[E2 ubiquitin-conjugating enzyme]-L-cysteine + [acceptor protein]-L-lysine = [E2 ubiquitin-conjugating enzyme]-L-cysteine + N(6)-ubiquitinyl-[acceptor protein]-L-lysine.</text>
        <dbReference type="EC" id="2.3.2.27"/>
    </reaction>
</comment>
<name>A0A6J0PCN8_ELAGV</name>
<dbReference type="RefSeq" id="XP_019702789.1">
    <property type="nucleotide sequence ID" value="XM_019847230.2"/>
</dbReference>
<keyword evidence="7" id="KW-0862">Zinc</keyword>
<protein>
    <recommendedName>
        <fullName evidence="2">RING-type E3 ubiquitin transferase</fullName>
        <ecNumber evidence="2">2.3.2.27</ecNumber>
    </recommendedName>
</protein>
<evidence type="ECO:0000256" key="8">
    <source>
        <dbReference type="PROSITE-ProRule" id="PRU00175"/>
    </source>
</evidence>
<evidence type="ECO:0000256" key="4">
    <source>
        <dbReference type="ARBA" id="ARBA00022723"/>
    </source>
</evidence>
<keyword evidence="5 8" id="KW-0863">Zinc-finger</keyword>
<dbReference type="RefSeq" id="XP_073100309.1">
    <property type="nucleotide sequence ID" value="XM_073244208.1"/>
</dbReference>
<accession>A0A6J0PCN8</accession>
<keyword evidence="11" id="KW-1185">Reference proteome</keyword>
<dbReference type="RefSeq" id="XP_019702786.1">
    <property type="nucleotide sequence ID" value="XM_019847227.2"/>
</dbReference>
<evidence type="ECO:0000313" key="12">
    <source>
        <dbReference type="RefSeq" id="XP_010908848.1"/>
    </source>
</evidence>
<keyword evidence="3" id="KW-0808">Transferase</keyword>
<dbReference type="OrthoDB" id="8062037at2759"/>
<evidence type="ECO:0000256" key="1">
    <source>
        <dbReference type="ARBA" id="ARBA00000900"/>
    </source>
</evidence>
<dbReference type="EC" id="2.3.2.27" evidence="2"/>
<dbReference type="SMART" id="SM00184">
    <property type="entry name" value="RING"/>
    <property type="match status" value="1"/>
</dbReference>
<proteinExistence type="predicted"/>
<gene>
    <name evidence="12 13 14 15 16 17" type="primary">LOC105035122</name>
</gene>
<dbReference type="InterPro" id="IPR045191">
    <property type="entry name" value="MBR1/2-like"/>
</dbReference>
<feature type="domain" description="RING-type" evidence="10">
    <location>
        <begin position="482"/>
        <end position="523"/>
    </location>
</feature>
<dbReference type="RefSeq" id="XP_010908849.1">
    <property type="nucleotide sequence ID" value="XM_010910547.3"/>
</dbReference>
<dbReference type="PROSITE" id="PS50089">
    <property type="entry name" value="ZF_RING_2"/>
    <property type="match status" value="1"/>
</dbReference>
<dbReference type="RefSeq" id="XP_029117675.1">
    <property type="nucleotide sequence ID" value="XM_029261842.1"/>
</dbReference>
<sequence>MSSMGHRHLINQSQMSEMDPDQIWNHPCPDPRLNLENGSFVLSSENVAVNDVNSMNNFNITHGSNGPPLSTFTSEIPNYMAIGTSHDLSLRAPSAASSSQRPLSYVQQGPPFYNQHATGDVGCMVNPHMDHGRASYKRKIPELSIVSDRGNASRYYGAGSASSLPFTNELIQPKPLSGPHCWPWDPVSMVPSYSSNVLSSGEGSQRNVRARHNHAFHVETVPIGVHASNNLPQHFHSAADTSGLGVVGQWSQNSVPMDPQRVALSSDVGSFNHQMNQSLAGSSGTNNSIEIDGGCHSNLIASRNSSTALASIQGPPTGGLGLARSNYGQRTSYRAISSYPSVGFTVTSEDGRQPGMETVMPPGQPRPLTTIGRHGERNGRARNFYDRFQSFSDEDNNGRRRVSEGVAIMDRPTFYDSRNFFDQHHDMRLDIDNMSYEELLALGDRIGIVSTGLSEDAISRCLMEILYCSSKQDQDDEEELKCAICLEEYRGGESLGRLNCGHDFHASCIKQWLLIKNVCPICKASALEDTIKEK</sequence>
<dbReference type="KEGG" id="egu:105035122"/>
<evidence type="ECO:0000313" key="16">
    <source>
        <dbReference type="RefSeq" id="XP_029117675.1"/>
    </source>
</evidence>
<evidence type="ECO:0000313" key="15">
    <source>
        <dbReference type="RefSeq" id="XP_019702789.1"/>
    </source>
</evidence>
<evidence type="ECO:0000256" key="5">
    <source>
        <dbReference type="ARBA" id="ARBA00022771"/>
    </source>
</evidence>